<gene>
    <name evidence="2" type="ORF">SAMN06296052_10468</name>
</gene>
<keyword evidence="3" id="KW-1185">Reference proteome</keyword>
<protein>
    <submittedName>
        <fullName evidence="2">Ribosomal-protein-alanine N-acetyltransferase</fullName>
    </submittedName>
</protein>
<dbReference type="Gene3D" id="3.40.630.30">
    <property type="match status" value="1"/>
</dbReference>
<dbReference type="AlphaFoldDB" id="A0A239D6U8"/>
<feature type="domain" description="N-acetyltransferase" evidence="1">
    <location>
        <begin position="7"/>
        <end position="172"/>
    </location>
</feature>
<evidence type="ECO:0000313" key="2">
    <source>
        <dbReference type="EMBL" id="SNS27581.1"/>
    </source>
</evidence>
<dbReference type="InterPro" id="IPR051908">
    <property type="entry name" value="Ribosomal_N-acetyltransferase"/>
</dbReference>
<reference evidence="3" key="1">
    <citation type="submission" date="2017-06" db="EMBL/GenBank/DDBJ databases">
        <authorList>
            <person name="Varghese N."/>
            <person name="Submissions S."/>
        </authorList>
    </citation>
    <scope>NUCLEOTIDE SEQUENCE [LARGE SCALE GENOMIC DNA]</scope>
    <source>
        <strain evidence="3">NKM1</strain>
    </source>
</reference>
<dbReference type="GO" id="GO:0005737">
    <property type="term" value="C:cytoplasm"/>
    <property type="evidence" value="ECO:0007669"/>
    <property type="project" value="TreeGrafter"/>
</dbReference>
<dbReference type="SUPFAM" id="SSF55729">
    <property type="entry name" value="Acyl-CoA N-acyltransferases (Nat)"/>
    <property type="match status" value="1"/>
</dbReference>
<dbReference type="GO" id="GO:0008999">
    <property type="term" value="F:protein-N-terminal-alanine acetyltransferase activity"/>
    <property type="evidence" value="ECO:0007669"/>
    <property type="project" value="TreeGrafter"/>
</dbReference>
<evidence type="ECO:0000313" key="3">
    <source>
        <dbReference type="Proteomes" id="UP000198432"/>
    </source>
</evidence>
<dbReference type="EMBL" id="FZOQ01000004">
    <property type="protein sequence ID" value="SNS27581.1"/>
    <property type="molecule type" value="Genomic_DNA"/>
</dbReference>
<dbReference type="PANTHER" id="PTHR43441:SF11">
    <property type="entry name" value="RIBOSOMAL-PROTEIN-SERINE ACETYLTRANSFERASE"/>
    <property type="match status" value="1"/>
</dbReference>
<sequence length="188" mass="21857">MLETERLYLRELNPEIYAQLLTSRSDSELMAYFGFQAKEALEEEKERFRQGFVTYFISFHNFHLLDKKTEQVIGKCGFHTWIPTHRRAEVGYQLFHDQHKGKGLMTEALGAVLSYGFEQMNLYRVEAFIADYNVPSHRLLQHSGFSEEGVVRGHYIVDGVNEDSLLLSLLRPEYEKLKASLFAQGEQV</sequence>
<dbReference type="GO" id="GO:1990189">
    <property type="term" value="F:protein N-terminal-serine acetyltransferase activity"/>
    <property type="evidence" value="ECO:0007669"/>
    <property type="project" value="TreeGrafter"/>
</dbReference>
<name>A0A239D6U8_9BACT</name>
<evidence type="ECO:0000259" key="1">
    <source>
        <dbReference type="PROSITE" id="PS51186"/>
    </source>
</evidence>
<dbReference type="Pfam" id="PF13302">
    <property type="entry name" value="Acetyltransf_3"/>
    <property type="match status" value="1"/>
</dbReference>
<dbReference type="InterPro" id="IPR000182">
    <property type="entry name" value="GNAT_dom"/>
</dbReference>
<proteinExistence type="predicted"/>
<dbReference type="PROSITE" id="PS51186">
    <property type="entry name" value="GNAT"/>
    <property type="match status" value="1"/>
</dbReference>
<dbReference type="InterPro" id="IPR016181">
    <property type="entry name" value="Acyl_CoA_acyltransferase"/>
</dbReference>
<dbReference type="PANTHER" id="PTHR43441">
    <property type="entry name" value="RIBOSOMAL-PROTEIN-SERINE ACETYLTRANSFERASE"/>
    <property type="match status" value="1"/>
</dbReference>
<organism evidence="2 3">
    <name type="scientific">Pontibacter ummariensis</name>
    <dbReference type="NCBI Taxonomy" id="1610492"/>
    <lineage>
        <taxon>Bacteria</taxon>
        <taxon>Pseudomonadati</taxon>
        <taxon>Bacteroidota</taxon>
        <taxon>Cytophagia</taxon>
        <taxon>Cytophagales</taxon>
        <taxon>Hymenobacteraceae</taxon>
        <taxon>Pontibacter</taxon>
    </lineage>
</organism>
<accession>A0A239D6U8</accession>
<dbReference type="Proteomes" id="UP000198432">
    <property type="component" value="Unassembled WGS sequence"/>
</dbReference>
<keyword evidence="2" id="KW-0808">Transferase</keyword>